<keyword evidence="3" id="KW-1185">Reference proteome</keyword>
<dbReference type="EMBL" id="GG671995">
    <property type="protein sequence ID" value="EER17805.1"/>
    <property type="molecule type" value="Genomic_DNA"/>
</dbReference>
<proteinExistence type="predicted"/>
<feature type="region of interest" description="Disordered" evidence="1">
    <location>
        <begin position="941"/>
        <end position="967"/>
    </location>
</feature>
<feature type="compositionally biased region" description="Basic and acidic residues" evidence="1">
    <location>
        <begin position="954"/>
        <end position="967"/>
    </location>
</feature>
<evidence type="ECO:0000313" key="2">
    <source>
        <dbReference type="EMBL" id="EER17805.1"/>
    </source>
</evidence>
<feature type="region of interest" description="Disordered" evidence="1">
    <location>
        <begin position="879"/>
        <end position="903"/>
    </location>
</feature>
<feature type="region of interest" description="Disordered" evidence="1">
    <location>
        <begin position="1"/>
        <end position="44"/>
    </location>
</feature>
<dbReference type="RefSeq" id="XP_002786009.1">
    <property type="nucleotide sequence ID" value="XM_002785963.1"/>
</dbReference>
<evidence type="ECO:0008006" key="4">
    <source>
        <dbReference type="Google" id="ProtNLM"/>
    </source>
</evidence>
<evidence type="ECO:0000256" key="1">
    <source>
        <dbReference type="SAM" id="MobiDB-lite"/>
    </source>
</evidence>
<sequence>MPRLRKHRRRSQEGQRASSSPKGTVASQKSTVTSSTAATHRRKPARGVVDSFTADDLDGGTVLQASLQVVLDLGLAGELPARARERRLRFSTGLPLFKVFLVLESRAMLRCGVGGRGTSFTLRVVSPQDQHYGIPLDTATLESASIWGGSLRVVVDWGDSKHGWLVHGRVVKIQRAVREWFERSRAHAAATRLQTFLRCRLLSDLLRRVNGANRHLSSIRMTGPMVAALIPKRAPSYILPMIQLCLTVVSTVPPDAPGMATASIHSLLGHFSDWLLGALRAYLYYDVVARYREAVAGVVAAVMSDGGRPFKALTELQRIRREFFLRPLKDLLGSQVNLRELKSRVDQLVGSTADELLFDPSVGPERSLVLGPSDESEHGRKQALTTRGIQAVHRFAGIILSEALSTIELALWRLRVSPSQQSSATCNAVLARFLPLVSGLRCYLLPYLEQQLRSSSCGAFLRFLAPLNASSPPLLIPLARDELRILSAQLHATASEFFGFTYCELALQAGAGQPRKILPVSGRLFDLLPHRKSHSTTGGSSWLSAVQHPLYYSFTVVPVPLETLPPAKRLHYDLLLSVTSQCPWGEHREPFTMDARKWMMNIPGLGSKGVTRIALPMDIMDDNFTEIDKDIGDVHDGAVDEELLPHPHAGGHQSTKPSLFFHMLRPGNGGVLTVRLTKMQFFHYVQTTCSNRRMPAVRRWAFLALMLLGGGGGGSGTTLTIAVLSRLHVVRPFFALEDSSGDRIIPEGQPRTPVVCPCVRVAGLSKGVCLFDSHRASQPHRVLRQPTLEELGSLWSQSEASMEIALPTEDVSMRLSDLRNLERTVGEANSLPTLTTIPEQIRFDLPRAEPSMSIAVLSAVGSKLLDTWSRVKNAWDEVDDDDEGLEVGSDYEGSTNDEDERDEELLAPDPKWGIELADGPLTNKKESEFMWDFISPLTSQLPPGYEPEPEEEVADHQRLLPKPDRASAREGVYTYGPMTPPNSVTYVPMFEYKNGNILIDHYQKFTVAHPPSVWHWAPLPTPTVPQSPIVSLPATAAASALLQGGFALATSLYDLQHKRCSKKDVYRCVVEAASRGSAVGACCWTLANVAGVTNVAILSGTVSLLWLALRALTVHSREQLLSDACVTLSGTAAAVAGFLFSTTLVPSSALLAVVASVFSSGIGSSLGAELYTRIRRWRQAGSKQRLVRLARMMLGLPRDGSADEKVGSRWRFVAGMVHPDRRGGDGISNEDKKLFELFMLCREIVKLSLGERQASKGKKADADQAGEGPLYLEDGTRLDNSAAVEEPLTSIETMVGAVQRFAYMAIVEPQLQHQRRIESDLRRAVHETVPRGVDGEEVLD</sequence>
<accession>C5KCE3</accession>
<gene>
    <name evidence="2" type="ORF">Pmar_PMAR023735</name>
</gene>
<dbReference type="Proteomes" id="UP000007800">
    <property type="component" value="Unassembled WGS sequence"/>
</dbReference>
<dbReference type="OrthoDB" id="444012at2759"/>
<reference evidence="2 3" key="1">
    <citation type="submission" date="2008-07" db="EMBL/GenBank/DDBJ databases">
        <authorList>
            <person name="El-Sayed N."/>
            <person name="Caler E."/>
            <person name="Inman J."/>
            <person name="Amedeo P."/>
            <person name="Hass B."/>
            <person name="Wortman J."/>
        </authorList>
    </citation>
    <scope>NUCLEOTIDE SEQUENCE [LARGE SCALE GENOMIC DNA]</scope>
    <source>
        <strain evidence="3">ATCC 50983 / TXsc</strain>
    </source>
</reference>
<dbReference type="GeneID" id="9087295"/>
<dbReference type="InParanoid" id="C5KCE3"/>
<protein>
    <recommendedName>
        <fullName evidence="4">J domain-containing protein</fullName>
    </recommendedName>
</protein>
<organism evidence="3">
    <name type="scientific">Perkinsus marinus (strain ATCC 50983 / TXsc)</name>
    <dbReference type="NCBI Taxonomy" id="423536"/>
    <lineage>
        <taxon>Eukaryota</taxon>
        <taxon>Sar</taxon>
        <taxon>Alveolata</taxon>
        <taxon>Perkinsozoa</taxon>
        <taxon>Perkinsea</taxon>
        <taxon>Perkinsida</taxon>
        <taxon>Perkinsidae</taxon>
        <taxon>Perkinsus</taxon>
    </lineage>
</organism>
<evidence type="ECO:0000313" key="3">
    <source>
        <dbReference type="Proteomes" id="UP000007800"/>
    </source>
</evidence>
<dbReference type="OMA" id="HAVHRFA"/>
<name>C5KCE3_PERM5</name>
<feature type="compositionally biased region" description="Basic residues" evidence="1">
    <location>
        <begin position="1"/>
        <end position="10"/>
    </location>
</feature>
<feature type="compositionally biased region" description="Polar residues" evidence="1">
    <location>
        <begin position="14"/>
        <end position="38"/>
    </location>
</feature>